<evidence type="ECO:0000256" key="4">
    <source>
        <dbReference type="ARBA" id="ARBA00022833"/>
    </source>
</evidence>
<keyword evidence="3" id="KW-0863">Zinc-finger</keyword>
<dbReference type="OrthoDB" id="79252at2759"/>
<dbReference type="AlphaFoldDB" id="A0A8T2VJ53"/>
<dbReference type="Gene3D" id="3.30.40.10">
    <property type="entry name" value="Zinc/RING finger domain, C3HC4 (zinc finger)"/>
    <property type="match status" value="1"/>
</dbReference>
<comment type="caution">
    <text evidence="7">The sequence shown here is derived from an EMBL/GenBank/DDBJ whole genome shotgun (WGS) entry which is preliminary data.</text>
</comment>
<dbReference type="SUPFAM" id="SSF57903">
    <property type="entry name" value="FYVE/PHD zinc finger"/>
    <property type="match status" value="1"/>
</dbReference>
<dbReference type="GO" id="GO:0008270">
    <property type="term" value="F:zinc ion binding"/>
    <property type="evidence" value="ECO:0007669"/>
    <property type="project" value="UniProtKB-KW"/>
</dbReference>
<dbReference type="PROSITE" id="PS01359">
    <property type="entry name" value="ZF_PHD_1"/>
    <property type="match status" value="1"/>
</dbReference>
<dbReference type="InterPro" id="IPR019786">
    <property type="entry name" value="Zinc_finger_PHD-type_CS"/>
</dbReference>
<dbReference type="PANTHER" id="PTHR14571">
    <property type="entry name" value="HISTONE-LYSINE N-METHYLTRANSFERASE SET-26-RELATED"/>
    <property type="match status" value="1"/>
</dbReference>
<dbReference type="EMBL" id="CM035406">
    <property type="protein sequence ID" value="KAH7447362.1"/>
    <property type="molecule type" value="Genomic_DNA"/>
</dbReference>
<evidence type="ECO:0000256" key="6">
    <source>
        <dbReference type="SAM" id="MobiDB-lite"/>
    </source>
</evidence>
<reference evidence="7" key="1">
    <citation type="submission" date="2021-08" db="EMBL/GenBank/DDBJ databases">
        <title>WGS assembly of Ceratopteris richardii.</title>
        <authorList>
            <person name="Marchant D.B."/>
            <person name="Chen G."/>
            <person name="Jenkins J."/>
            <person name="Shu S."/>
            <person name="Leebens-Mack J."/>
            <person name="Grimwood J."/>
            <person name="Schmutz J."/>
            <person name="Soltis P."/>
            <person name="Soltis D."/>
            <person name="Chen Z.-H."/>
        </authorList>
    </citation>
    <scope>NUCLEOTIDE SEQUENCE</scope>
    <source>
        <strain evidence="7">Whitten #5841</strain>
        <tissue evidence="7">Leaf</tissue>
    </source>
</reference>
<dbReference type="InterPro" id="IPR013083">
    <property type="entry name" value="Znf_RING/FYVE/PHD"/>
</dbReference>
<name>A0A8T2VJ53_CERRI</name>
<evidence type="ECO:0000256" key="5">
    <source>
        <dbReference type="ARBA" id="ARBA00023242"/>
    </source>
</evidence>
<protein>
    <recommendedName>
        <fullName evidence="9">Zinc finger PHD-type domain-containing protein</fullName>
    </recommendedName>
</protein>
<feature type="compositionally biased region" description="Basic and acidic residues" evidence="6">
    <location>
        <begin position="259"/>
        <end position="271"/>
    </location>
</feature>
<dbReference type="PANTHER" id="PTHR14571:SF9">
    <property type="entry name" value="HISTONE-LYSINE N-METHYLTRANSFERASE SET-26-RELATED"/>
    <property type="match status" value="1"/>
</dbReference>
<organism evidence="7 8">
    <name type="scientific">Ceratopteris richardii</name>
    <name type="common">Triangle waterfern</name>
    <dbReference type="NCBI Taxonomy" id="49495"/>
    <lineage>
        <taxon>Eukaryota</taxon>
        <taxon>Viridiplantae</taxon>
        <taxon>Streptophyta</taxon>
        <taxon>Embryophyta</taxon>
        <taxon>Tracheophyta</taxon>
        <taxon>Polypodiopsida</taxon>
        <taxon>Polypodiidae</taxon>
        <taxon>Polypodiales</taxon>
        <taxon>Pteridineae</taxon>
        <taxon>Pteridaceae</taxon>
        <taxon>Parkerioideae</taxon>
        <taxon>Ceratopteris</taxon>
    </lineage>
</organism>
<feature type="region of interest" description="Disordered" evidence="6">
    <location>
        <begin position="214"/>
        <end position="277"/>
    </location>
</feature>
<evidence type="ECO:0000256" key="1">
    <source>
        <dbReference type="ARBA" id="ARBA00004123"/>
    </source>
</evidence>
<evidence type="ECO:0008006" key="9">
    <source>
        <dbReference type="Google" id="ProtNLM"/>
    </source>
</evidence>
<keyword evidence="5" id="KW-0539">Nucleus</keyword>
<evidence type="ECO:0000256" key="2">
    <source>
        <dbReference type="ARBA" id="ARBA00022723"/>
    </source>
</evidence>
<dbReference type="EMBL" id="CM035406">
    <property type="protein sequence ID" value="KAH7447361.1"/>
    <property type="molecule type" value="Genomic_DNA"/>
</dbReference>
<sequence length="336" mass="38323">MKGGRARPPQSPQSEESWTVDCPCGVNYDDGEEMVDCDECGVWVHTGCCRILKGHTSYVCDRCKFKKKKVSEECEVAQLLVELPSKAPPLEENVFTVPTELSREERAHVQGIPGGDPSFFVGVSSVFSRQLWEYTGYVPKMFQFKYSDIPKEKERTCVLFAEYADKKDDSSMIDSAKVENQIDEASLMDTDFLPLIEVQTQRYYLSRNKSFKRDLKKESKNRHREQLEDHERSPRHNKRRKDDNAKRGLTNKRRSRSLGIDDHEGRPKSSYHDAAAPLKSARIASRNKSSAVYISLDDEDDDTVVGAGHSHHTKVEQLKNSTLDTSYASVRFPTFV</sequence>
<keyword evidence="2" id="KW-0479">Metal-binding</keyword>
<dbReference type="InterPro" id="IPR011011">
    <property type="entry name" value="Znf_FYVE_PHD"/>
</dbReference>
<comment type="subcellular location">
    <subcellularLocation>
        <location evidence="1">Nucleus</location>
    </subcellularLocation>
</comment>
<evidence type="ECO:0000313" key="8">
    <source>
        <dbReference type="Proteomes" id="UP000825935"/>
    </source>
</evidence>
<accession>A0A8T2VJ53</accession>
<keyword evidence="8" id="KW-1185">Reference proteome</keyword>
<keyword evidence="4" id="KW-0862">Zinc</keyword>
<dbReference type="GO" id="GO:0005634">
    <property type="term" value="C:nucleus"/>
    <property type="evidence" value="ECO:0007669"/>
    <property type="project" value="UniProtKB-SubCell"/>
</dbReference>
<dbReference type="Proteomes" id="UP000825935">
    <property type="component" value="Chromosome 1"/>
</dbReference>
<evidence type="ECO:0000256" key="3">
    <source>
        <dbReference type="ARBA" id="ARBA00022771"/>
    </source>
</evidence>
<feature type="compositionally biased region" description="Basic and acidic residues" evidence="6">
    <location>
        <begin position="214"/>
        <end position="246"/>
    </location>
</feature>
<evidence type="ECO:0000313" key="7">
    <source>
        <dbReference type="EMBL" id="KAH7447362.1"/>
    </source>
</evidence>
<gene>
    <name evidence="7" type="ORF">KP509_01G103300</name>
</gene>
<proteinExistence type="predicted"/>